<dbReference type="InterPro" id="IPR005105">
    <property type="entry name" value="GlnD_Uridyltrans_N"/>
</dbReference>
<feature type="domain" description="Protein-PII uridylyltransferase N-terminal" evidence="1">
    <location>
        <begin position="35"/>
        <end position="171"/>
    </location>
</feature>
<dbReference type="InterPro" id="IPR043519">
    <property type="entry name" value="NT_sf"/>
</dbReference>
<dbReference type="OrthoDB" id="9808528at2"/>
<protein>
    <submittedName>
        <fullName evidence="3">CBS domain-containing protein</fullName>
    </submittedName>
</protein>
<accession>A0A495VND2</accession>
<proteinExistence type="predicted"/>
<dbReference type="Proteomes" id="UP000270626">
    <property type="component" value="Unassembled WGS sequence"/>
</dbReference>
<dbReference type="Pfam" id="PF03445">
    <property type="entry name" value="DUF294"/>
    <property type="match status" value="1"/>
</dbReference>
<dbReference type="InterPro" id="IPR018821">
    <property type="entry name" value="DUF294_put_nucleoTrafse_sb-bd"/>
</dbReference>
<dbReference type="EMBL" id="RBXP01000017">
    <property type="protein sequence ID" value="RKT50826.1"/>
    <property type="molecule type" value="Genomic_DNA"/>
</dbReference>
<dbReference type="AlphaFoldDB" id="A0A495VND2"/>
<feature type="domain" description="DUF294" evidence="2">
    <location>
        <begin position="209"/>
        <end position="341"/>
    </location>
</feature>
<name>A0A495VND2_9RHOO</name>
<organism evidence="3 4">
    <name type="scientific">Azonexus fungiphilus</name>
    <dbReference type="NCBI Taxonomy" id="146940"/>
    <lineage>
        <taxon>Bacteria</taxon>
        <taxon>Pseudomonadati</taxon>
        <taxon>Pseudomonadota</taxon>
        <taxon>Betaproteobacteria</taxon>
        <taxon>Rhodocyclales</taxon>
        <taxon>Azonexaceae</taxon>
        <taxon>Azonexus</taxon>
    </lineage>
</organism>
<dbReference type="GO" id="GO:0008773">
    <property type="term" value="F:[protein-PII] uridylyltransferase activity"/>
    <property type="evidence" value="ECO:0007669"/>
    <property type="project" value="InterPro"/>
</dbReference>
<dbReference type="RefSeq" id="WP_121459046.1">
    <property type="nucleotide sequence ID" value="NZ_JAANMQ010000007.1"/>
</dbReference>
<keyword evidence="4" id="KW-1185">Reference proteome</keyword>
<evidence type="ECO:0000313" key="3">
    <source>
        <dbReference type="EMBL" id="RKT50826.1"/>
    </source>
</evidence>
<dbReference type="CDD" id="cd05401">
    <property type="entry name" value="NT_GlnE_GlnD_like"/>
    <property type="match status" value="1"/>
</dbReference>
<dbReference type="SUPFAM" id="SSF81301">
    <property type="entry name" value="Nucleotidyltransferase"/>
    <property type="match status" value="1"/>
</dbReference>
<reference evidence="3 4" key="1">
    <citation type="submission" date="2018-10" db="EMBL/GenBank/DDBJ databases">
        <title>Genomic Encyclopedia of Type Strains, Phase IV (KMG-IV): sequencing the most valuable type-strain genomes for metagenomic binning, comparative biology and taxonomic classification.</title>
        <authorList>
            <person name="Goeker M."/>
        </authorList>
    </citation>
    <scope>NUCLEOTIDE SEQUENCE [LARGE SCALE GENOMIC DNA]</scope>
    <source>
        <strain evidence="3 4">DSM 23841</strain>
    </source>
</reference>
<evidence type="ECO:0000313" key="4">
    <source>
        <dbReference type="Proteomes" id="UP000270626"/>
    </source>
</evidence>
<dbReference type="Pfam" id="PF10335">
    <property type="entry name" value="DUF294_C"/>
    <property type="match status" value="1"/>
</dbReference>
<evidence type="ECO:0000259" key="2">
    <source>
        <dbReference type="Pfam" id="PF10335"/>
    </source>
</evidence>
<evidence type="ECO:0000259" key="1">
    <source>
        <dbReference type="Pfam" id="PF03445"/>
    </source>
</evidence>
<comment type="caution">
    <text evidence="3">The sequence shown here is derived from an EMBL/GenBank/DDBJ whole genome shotgun (WGS) entry which is preliminary data.</text>
</comment>
<gene>
    <name evidence="3" type="ORF">DFR40_2761</name>
</gene>
<sequence length="343" mass="36692">MEALPLPGSSYPALLAELAAVDDPARLPALAASVHQRLGEVADGRLDGETATRLISTVNDRLTAKTIALVARRQRLPPAAWCWLAMGSEGRDEQTLAGDQDNGLVFAASDGREAQALRERFLPFAEAVNAALADCGFPRCPGGIMAGNPAWCLSLAEWREQFFDWVRCPEPAALLNASIFFDLRPLAGSFALGDALRDEIARLCADAPAFQHLMAANALQAQPPLGFLGDVTVDDPEGIDLKKFGSRIFVDAARIFALANGCKAVNSFARLRQAGPAAGMQAREIAAAAAALGHLLRLRLAAQQGGAVLLQPAALHDVDRAILRESLHQARHLQQRLKLNYSL</sequence>